<dbReference type="Proteomes" id="UP000799779">
    <property type="component" value="Unassembled WGS sequence"/>
</dbReference>
<sequence length="415" mass="46946">MRLSTVSLACLSLSASYALESEPPLQCFNPDSGNYEACNEPLPEQLSTKGGVYARLRCVDCPVLMRTGEGASTGFDVSNQENDLFFNLTIAHDRKALFLNSKRIFPRLPANPPPEIYVPQIPLNFSRHDLDVTLACVEAGCGWQSGCSCIKTDLGAVRADFDYSARQTSKDGDRVKWQITFDTIGGHGGVERIGNWVFGDKEQKMLSIVVEAKELASEDYPDGAQAGSPFGEYVEAAETEYEIQHMSLEVVQRSYTFPRERPLSIWNKMWHYFGFDPVPAKGHIIYLHKDWDDYGKKGSLKNTLGKIWNDWPWDLIFIIVGSVVGGLVVLYLLWRLFSFVKQEWHLTRWDHMDEVWERMRQDEGEEEAGLLHPGWEPYRDEDTTPQLGEGSSQKPLPSKPLPEKPLPDIPLIDAI</sequence>
<keyword evidence="2" id="KW-0812">Transmembrane</keyword>
<feature type="signal peptide" evidence="3">
    <location>
        <begin position="1"/>
        <end position="18"/>
    </location>
</feature>
<evidence type="ECO:0000313" key="5">
    <source>
        <dbReference type="Proteomes" id="UP000799779"/>
    </source>
</evidence>
<name>A0A6A5VZF5_9PLEO</name>
<keyword evidence="2" id="KW-0472">Membrane</keyword>
<evidence type="ECO:0000256" key="1">
    <source>
        <dbReference type="SAM" id="MobiDB-lite"/>
    </source>
</evidence>
<protein>
    <submittedName>
        <fullName evidence="4">Uncharacterized protein</fullName>
    </submittedName>
</protein>
<reference evidence="4" key="1">
    <citation type="journal article" date="2020" name="Stud. Mycol.">
        <title>101 Dothideomycetes genomes: a test case for predicting lifestyles and emergence of pathogens.</title>
        <authorList>
            <person name="Haridas S."/>
            <person name="Albert R."/>
            <person name="Binder M."/>
            <person name="Bloem J."/>
            <person name="Labutti K."/>
            <person name="Salamov A."/>
            <person name="Andreopoulos B."/>
            <person name="Baker S."/>
            <person name="Barry K."/>
            <person name="Bills G."/>
            <person name="Bluhm B."/>
            <person name="Cannon C."/>
            <person name="Castanera R."/>
            <person name="Culley D."/>
            <person name="Daum C."/>
            <person name="Ezra D."/>
            <person name="Gonzalez J."/>
            <person name="Henrissat B."/>
            <person name="Kuo A."/>
            <person name="Liang C."/>
            <person name="Lipzen A."/>
            <person name="Lutzoni F."/>
            <person name="Magnuson J."/>
            <person name="Mondo S."/>
            <person name="Nolan M."/>
            <person name="Ohm R."/>
            <person name="Pangilinan J."/>
            <person name="Park H.-J."/>
            <person name="Ramirez L."/>
            <person name="Alfaro M."/>
            <person name="Sun H."/>
            <person name="Tritt A."/>
            <person name="Yoshinaga Y."/>
            <person name="Zwiers L.-H."/>
            <person name="Turgeon B."/>
            <person name="Goodwin S."/>
            <person name="Spatafora J."/>
            <person name="Crous P."/>
            <person name="Grigoriev I."/>
        </authorList>
    </citation>
    <scope>NUCLEOTIDE SEQUENCE</scope>
    <source>
        <strain evidence="4">CBS 123094</strain>
    </source>
</reference>
<evidence type="ECO:0000313" key="4">
    <source>
        <dbReference type="EMBL" id="KAF1995082.1"/>
    </source>
</evidence>
<keyword evidence="5" id="KW-1185">Reference proteome</keyword>
<keyword evidence="2" id="KW-1133">Transmembrane helix</keyword>
<feature type="region of interest" description="Disordered" evidence="1">
    <location>
        <begin position="367"/>
        <end position="415"/>
    </location>
</feature>
<evidence type="ECO:0000256" key="3">
    <source>
        <dbReference type="SAM" id="SignalP"/>
    </source>
</evidence>
<accession>A0A6A5VZF5</accession>
<proteinExistence type="predicted"/>
<organism evidence="4 5">
    <name type="scientific">Amniculicola lignicola CBS 123094</name>
    <dbReference type="NCBI Taxonomy" id="1392246"/>
    <lineage>
        <taxon>Eukaryota</taxon>
        <taxon>Fungi</taxon>
        <taxon>Dikarya</taxon>
        <taxon>Ascomycota</taxon>
        <taxon>Pezizomycotina</taxon>
        <taxon>Dothideomycetes</taxon>
        <taxon>Pleosporomycetidae</taxon>
        <taxon>Pleosporales</taxon>
        <taxon>Amniculicolaceae</taxon>
        <taxon>Amniculicola</taxon>
    </lineage>
</organism>
<dbReference type="EMBL" id="ML977646">
    <property type="protein sequence ID" value="KAF1995082.1"/>
    <property type="molecule type" value="Genomic_DNA"/>
</dbReference>
<evidence type="ECO:0000256" key="2">
    <source>
        <dbReference type="SAM" id="Phobius"/>
    </source>
</evidence>
<dbReference type="OrthoDB" id="3917128at2759"/>
<dbReference type="AlphaFoldDB" id="A0A6A5VZF5"/>
<feature type="transmembrane region" description="Helical" evidence="2">
    <location>
        <begin position="311"/>
        <end position="334"/>
    </location>
</feature>
<keyword evidence="3" id="KW-0732">Signal</keyword>
<feature type="chain" id="PRO_5025593253" evidence="3">
    <location>
        <begin position="19"/>
        <end position="415"/>
    </location>
</feature>
<gene>
    <name evidence="4" type="ORF">P154DRAFT_624266</name>
</gene>